<reference evidence="2" key="1">
    <citation type="journal article" date="2017" name="Nat. Ecol. Evol.">
        <title>Genome expansion and lineage-specific genetic innovations in the forest pathogenic fungi Armillaria.</title>
        <authorList>
            <person name="Sipos G."/>
            <person name="Prasanna A.N."/>
            <person name="Walter M.C."/>
            <person name="O'Connor E."/>
            <person name="Balint B."/>
            <person name="Krizsan K."/>
            <person name="Kiss B."/>
            <person name="Hess J."/>
            <person name="Varga T."/>
            <person name="Slot J."/>
            <person name="Riley R."/>
            <person name="Boka B."/>
            <person name="Rigling D."/>
            <person name="Barry K."/>
            <person name="Lee J."/>
            <person name="Mihaltcheva S."/>
            <person name="LaButti K."/>
            <person name="Lipzen A."/>
            <person name="Waldron R."/>
            <person name="Moloney N.M."/>
            <person name="Sperisen C."/>
            <person name="Kredics L."/>
            <person name="Vagvoelgyi C."/>
            <person name="Patrignani A."/>
            <person name="Fitzpatrick D."/>
            <person name="Nagy I."/>
            <person name="Doyle S."/>
            <person name="Anderson J.B."/>
            <person name="Grigoriev I.V."/>
            <person name="Gueldener U."/>
            <person name="Muensterkoetter M."/>
            <person name="Nagy L.G."/>
        </authorList>
    </citation>
    <scope>NUCLEOTIDE SEQUENCE [LARGE SCALE GENOMIC DNA]</scope>
    <source>
        <strain evidence="2">Ar21-2</strain>
    </source>
</reference>
<proteinExistence type="predicted"/>
<evidence type="ECO:0000313" key="1">
    <source>
        <dbReference type="EMBL" id="PBK93761.1"/>
    </source>
</evidence>
<dbReference type="InParanoid" id="A0A2H3DEV6"/>
<accession>A0A2H3DEV6</accession>
<dbReference type="EMBL" id="KZ293655">
    <property type="protein sequence ID" value="PBK93761.1"/>
    <property type="molecule type" value="Genomic_DNA"/>
</dbReference>
<evidence type="ECO:0000313" key="2">
    <source>
        <dbReference type="Proteomes" id="UP000217790"/>
    </source>
</evidence>
<protein>
    <submittedName>
        <fullName evidence="1">Uncharacterized protein</fullName>
    </submittedName>
</protein>
<dbReference type="AlphaFoldDB" id="A0A2H3DEV6"/>
<keyword evidence="2" id="KW-1185">Reference proteome</keyword>
<organism evidence="1 2">
    <name type="scientific">Armillaria gallica</name>
    <name type="common">Bulbous honey fungus</name>
    <name type="synonym">Armillaria bulbosa</name>
    <dbReference type="NCBI Taxonomy" id="47427"/>
    <lineage>
        <taxon>Eukaryota</taxon>
        <taxon>Fungi</taxon>
        <taxon>Dikarya</taxon>
        <taxon>Basidiomycota</taxon>
        <taxon>Agaricomycotina</taxon>
        <taxon>Agaricomycetes</taxon>
        <taxon>Agaricomycetidae</taxon>
        <taxon>Agaricales</taxon>
        <taxon>Marasmiineae</taxon>
        <taxon>Physalacriaceae</taxon>
        <taxon>Armillaria</taxon>
    </lineage>
</organism>
<name>A0A2H3DEV6_ARMGA</name>
<dbReference type="Proteomes" id="UP000217790">
    <property type="component" value="Unassembled WGS sequence"/>
</dbReference>
<sequence>MVRPVALHSREGVLDVLWLYSYRTSGGGRNSELTGNVYSSCSLLRFSAEPPKDVAVRLSMTGDMYSSSKEASSSTFLTETSQGCGFGKQERMRHGARDTHESCGERYKKRSVFPPDGCPLRSIVLAEIFPRLVTGSSQGIRQDIRNDLAVQGPLRLRVEDVAQRWQSKASFRSTSILRIRDLH</sequence>
<gene>
    <name evidence="1" type="ORF">ARMGADRAFT_1029647</name>
</gene>